<gene>
    <name evidence="1" type="ORF">L6164_010606</name>
</gene>
<proteinExistence type="predicted"/>
<name>A0ACB9PMN8_BAUVA</name>
<comment type="caution">
    <text evidence="1">The sequence shown here is derived from an EMBL/GenBank/DDBJ whole genome shotgun (WGS) entry which is preliminary data.</text>
</comment>
<dbReference type="EMBL" id="CM039429">
    <property type="protein sequence ID" value="KAI4350084.1"/>
    <property type="molecule type" value="Genomic_DNA"/>
</dbReference>
<evidence type="ECO:0000313" key="1">
    <source>
        <dbReference type="EMBL" id="KAI4350084.1"/>
    </source>
</evidence>
<accession>A0ACB9PMN8</accession>
<reference evidence="1 2" key="1">
    <citation type="journal article" date="2022" name="DNA Res.">
        <title>Chromosomal-level genome assembly of the orchid tree Bauhinia variegata (Leguminosae; Cercidoideae) supports the allotetraploid origin hypothesis of Bauhinia.</title>
        <authorList>
            <person name="Zhong Y."/>
            <person name="Chen Y."/>
            <person name="Zheng D."/>
            <person name="Pang J."/>
            <person name="Liu Y."/>
            <person name="Luo S."/>
            <person name="Meng S."/>
            <person name="Qian L."/>
            <person name="Wei D."/>
            <person name="Dai S."/>
            <person name="Zhou R."/>
        </authorList>
    </citation>
    <scope>NUCLEOTIDE SEQUENCE [LARGE SCALE GENOMIC DNA]</scope>
    <source>
        <strain evidence="1">BV-YZ2020</strain>
    </source>
</reference>
<keyword evidence="2" id="KW-1185">Reference proteome</keyword>
<evidence type="ECO:0000313" key="2">
    <source>
        <dbReference type="Proteomes" id="UP000828941"/>
    </source>
</evidence>
<sequence length="208" mass="22959">MFGVDACCERQKELGLQSEQYVMENANCLTPSKTLKLSQFVALVQVHACCERLSRLTVCRPSFLPLFIIFVTDLPNPAALHEADEVLYAAGLCPFCLFERQRISQRGCQIHSPGCRTGLMTICIRFTYIYIYSSLRSHPTGLCTLVFTDFMLKEAVHQLSTFSDLGCCRDHGQQATVSVLLEHRANAGAKVNITAGGATPLHIAVGWG</sequence>
<protein>
    <submittedName>
        <fullName evidence="1">Uncharacterized protein</fullName>
    </submittedName>
</protein>
<organism evidence="1 2">
    <name type="scientific">Bauhinia variegata</name>
    <name type="common">Purple orchid tree</name>
    <name type="synonym">Phanera variegata</name>
    <dbReference type="NCBI Taxonomy" id="167791"/>
    <lineage>
        <taxon>Eukaryota</taxon>
        <taxon>Viridiplantae</taxon>
        <taxon>Streptophyta</taxon>
        <taxon>Embryophyta</taxon>
        <taxon>Tracheophyta</taxon>
        <taxon>Spermatophyta</taxon>
        <taxon>Magnoliopsida</taxon>
        <taxon>eudicotyledons</taxon>
        <taxon>Gunneridae</taxon>
        <taxon>Pentapetalae</taxon>
        <taxon>rosids</taxon>
        <taxon>fabids</taxon>
        <taxon>Fabales</taxon>
        <taxon>Fabaceae</taxon>
        <taxon>Cercidoideae</taxon>
        <taxon>Cercideae</taxon>
        <taxon>Bauhiniinae</taxon>
        <taxon>Bauhinia</taxon>
    </lineage>
</organism>
<dbReference type="Proteomes" id="UP000828941">
    <property type="component" value="Chromosome 4"/>
</dbReference>